<feature type="compositionally biased region" description="Basic and acidic residues" evidence="1">
    <location>
        <begin position="139"/>
        <end position="160"/>
    </location>
</feature>
<name>F2D0G7_HORVV</name>
<evidence type="ECO:0000256" key="1">
    <source>
        <dbReference type="SAM" id="MobiDB-lite"/>
    </source>
</evidence>
<feature type="compositionally biased region" description="Polar residues" evidence="1">
    <location>
        <begin position="231"/>
        <end position="240"/>
    </location>
</feature>
<reference evidence="2" key="1">
    <citation type="journal article" date="2011" name="Plant Physiol.">
        <title>Comprehensive sequence analysis of 24,783 barley full-length cDNAs derived from 12 clone libraries.</title>
        <authorList>
            <person name="Matsumoto T."/>
            <person name="Tanaka T."/>
            <person name="Sakai H."/>
            <person name="Amano N."/>
            <person name="Kanamori H."/>
            <person name="Kurita K."/>
            <person name="Kikuta A."/>
            <person name="Kamiya K."/>
            <person name="Yamamoto M."/>
            <person name="Ikawa H."/>
            <person name="Fujii N."/>
            <person name="Hori K."/>
            <person name="Itoh T."/>
            <person name="Sato K."/>
        </authorList>
    </citation>
    <scope>NUCLEOTIDE SEQUENCE</scope>
    <source>
        <tissue evidence="2">Shoot</tissue>
    </source>
</reference>
<evidence type="ECO:0000313" key="2">
    <source>
        <dbReference type="EMBL" id="BAJ88588.1"/>
    </source>
</evidence>
<sequence>MKLTYAIFSSKVRFLDFTDFGAIQVPSVMQRICVWKGSMVKNFTDMFIDENGMYTPNKIKDESETCYAQESFSWASTTKNSNLRAAIDRTVGNFITEKVKEDIFASFQFYMRDENVSTRMKAKNLLLKTLQLVTAATDDSQKTEKLESSDNNHNSADEFHWSGSTMKVNSDGVCVEDEAVNRKSKRVKQVSEQSVASIECDQKKHDQDEFQGNKGECFDVIGSSKSEDKYNQGNIGNEESQGNKKGGQNETQEVTLEGKIKQTRAATTSSFMYLLEAENTVVFPHIHAEDCGKQNAAIFDGFTSQKTCTKQGKQGIMQQNRFRHECHIDCRQRCCR</sequence>
<dbReference type="EMBL" id="AK357374">
    <property type="protein sequence ID" value="BAJ88588.1"/>
    <property type="molecule type" value="mRNA"/>
</dbReference>
<feature type="region of interest" description="Disordered" evidence="1">
    <location>
        <begin position="138"/>
        <end position="162"/>
    </location>
</feature>
<organism evidence="2">
    <name type="scientific">Hordeum vulgare subsp. vulgare</name>
    <name type="common">Domesticated barley</name>
    <dbReference type="NCBI Taxonomy" id="112509"/>
    <lineage>
        <taxon>Eukaryota</taxon>
        <taxon>Viridiplantae</taxon>
        <taxon>Streptophyta</taxon>
        <taxon>Embryophyta</taxon>
        <taxon>Tracheophyta</taxon>
        <taxon>Spermatophyta</taxon>
        <taxon>Magnoliopsida</taxon>
        <taxon>Liliopsida</taxon>
        <taxon>Poales</taxon>
        <taxon>Poaceae</taxon>
        <taxon>BOP clade</taxon>
        <taxon>Pooideae</taxon>
        <taxon>Triticodae</taxon>
        <taxon>Triticeae</taxon>
        <taxon>Hordeinae</taxon>
        <taxon>Hordeum</taxon>
    </lineage>
</organism>
<protein>
    <submittedName>
        <fullName evidence="2">Predicted protein</fullName>
    </submittedName>
</protein>
<feature type="region of interest" description="Disordered" evidence="1">
    <location>
        <begin position="224"/>
        <end position="250"/>
    </location>
</feature>
<proteinExistence type="evidence at transcript level"/>
<accession>F2D0G7</accession>
<dbReference type="AlphaFoldDB" id="F2D0G7"/>